<evidence type="ECO:0008006" key="3">
    <source>
        <dbReference type="Google" id="ProtNLM"/>
    </source>
</evidence>
<dbReference type="OrthoDB" id="9815497at2"/>
<protein>
    <recommendedName>
        <fullName evidence="3">EF2563 family selenium-dependent molybdenum hydroxylase system protein</fullName>
    </recommendedName>
</protein>
<dbReference type="Proteomes" id="UP000075670">
    <property type="component" value="Unassembled WGS sequence"/>
</dbReference>
<dbReference type="RefSeq" id="WP_062284282.1">
    <property type="nucleotide sequence ID" value="NZ_LTBC01000006.1"/>
</dbReference>
<accession>A0A151AWC4</accession>
<dbReference type="NCBIfam" id="TIGR03309">
    <property type="entry name" value="matur_yqeB"/>
    <property type="match status" value="1"/>
</dbReference>
<reference evidence="1 2" key="1">
    <citation type="submission" date="2016-02" db="EMBL/GenBank/DDBJ databases">
        <title>Genome sequence of Moorella mulderi DSM 14980.</title>
        <authorList>
            <person name="Poehlein A."/>
            <person name="Daniel R."/>
        </authorList>
    </citation>
    <scope>NUCLEOTIDE SEQUENCE [LARGE SCALE GENOMIC DNA]</scope>
    <source>
        <strain evidence="1 2">DSM 14980</strain>
    </source>
</reference>
<dbReference type="PATRIC" id="fig|1122241.3.peg.1952"/>
<sequence length="271" mass="28394">MRNLVVIRGAGDLASGVAHRLHQAGFPVIMTEIARPTVIRRAVAFAEAVYTGAITVEGVTARLVAGPEEALTKALQGEIAVLVDPPAGVITALRPQIVVDAILAKTNLGTSINLAPIVIALGPGFTAGRDVHAVVETRRGHYLGRVIWQGAALANTGIPGEVMGYTEERVLRAPANGIFKGCKAIGDPVTAGETVAMVDGVPIPARISGVLRGILHDELEVTRGMKVGDIDPRGERDYCFTISDKARAIAGGVLEAILHLTSSPENKLMLE</sequence>
<comment type="caution">
    <text evidence="1">The sequence shown here is derived from an EMBL/GenBank/DDBJ whole genome shotgun (WGS) entry which is preliminary data.</text>
</comment>
<gene>
    <name evidence="1" type="ORF">MOMUL_18370</name>
</gene>
<dbReference type="InterPro" id="IPR017695">
    <property type="entry name" value="Se-dep_Mo_hydrolase_YqeB"/>
</dbReference>
<organism evidence="1 2">
    <name type="scientific">Moorella mulderi DSM 14980</name>
    <dbReference type="NCBI Taxonomy" id="1122241"/>
    <lineage>
        <taxon>Bacteria</taxon>
        <taxon>Bacillati</taxon>
        <taxon>Bacillota</taxon>
        <taxon>Clostridia</taxon>
        <taxon>Neomoorellales</taxon>
        <taxon>Neomoorellaceae</taxon>
        <taxon>Neomoorella</taxon>
    </lineage>
</organism>
<proteinExistence type="predicted"/>
<keyword evidence="2" id="KW-1185">Reference proteome</keyword>
<evidence type="ECO:0000313" key="2">
    <source>
        <dbReference type="Proteomes" id="UP000075670"/>
    </source>
</evidence>
<dbReference type="EMBL" id="LTBC01000006">
    <property type="protein sequence ID" value="KYH31955.1"/>
    <property type="molecule type" value="Genomic_DNA"/>
</dbReference>
<name>A0A151AWC4_9FIRM</name>
<dbReference type="AlphaFoldDB" id="A0A151AWC4"/>
<evidence type="ECO:0000313" key="1">
    <source>
        <dbReference type="EMBL" id="KYH31955.1"/>
    </source>
</evidence>